<dbReference type="GO" id="GO:0016853">
    <property type="term" value="F:isomerase activity"/>
    <property type="evidence" value="ECO:0007669"/>
    <property type="project" value="UniProtKB-KW"/>
</dbReference>
<dbReference type="InterPro" id="IPR034660">
    <property type="entry name" value="DinB/YfiT-like"/>
</dbReference>
<keyword evidence="3" id="KW-1185">Reference proteome</keyword>
<evidence type="ECO:0000313" key="2">
    <source>
        <dbReference type="EMBL" id="KAB1639784.1"/>
    </source>
</evidence>
<dbReference type="EMBL" id="WBJX01000001">
    <property type="protein sequence ID" value="KAB1639784.1"/>
    <property type="molecule type" value="Genomic_DNA"/>
</dbReference>
<organism evidence="2 3">
    <name type="scientific">Pseudoclavibacter terrae</name>
    <dbReference type="NCBI Taxonomy" id="1530195"/>
    <lineage>
        <taxon>Bacteria</taxon>
        <taxon>Bacillati</taxon>
        <taxon>Actinomycetota</taxon>
        <taxon>Actinomycetes</taxon>
        <taxon>Micrococcales</taxon>
        <taxon>Microbacteriaceae</taxon>
        <taxon>Pseudoclavibacter</taxon>
    </lineage>
</organism>
<dbReference type="Pfam" id="PF11716">
    <property type="entry name" value="MDMPI_N"/>
    <property type="match status" value="1"/>
</dbReference>
<gene>
    <name evidence="2" type="ORF">F8O03_05585</name>
</gene>
<keyword evidence="2" id="KW-0413">Isomerase</keyword>
<dbReference type="AlphaFoldDB" id="A0A7J5B6N6"/>
<name>A0A7J5B6N6_9MICO</name>
<dbReference type="NCBIfam" id="TIGR03083">
    <property type="entry name" value="maleylpyruvate isomerase family mycothiol-dependent enzyme"/>
    <property type="match status" value="1"/>
</dbReference>
<dbReference type="OrthoDB" id="5178565at2"/>
<accession>A0A7J5B6N6</accession>
<dbReference type="Proteomes" id="UP000490386">
    <property type="component" value="Unassembled WGS sequence"/>
</dbReference>
<dbReference type="InterPro" id="IPR024344">
    <property type="entry name" value="MDMPI_metal-binding"/>
</dbReference>
<reference evidence="2 3" key="1">
    <citation type="submission" date="2019-09" db="EMBL/GenBank/DDBJ databases">
        <title>Phylogeny of genus Pseudoclavibacter and closely related genus.</title>
        <authorList>
            <person name="Li Y."/>
        </authorList>
    </citation>
    <scope>NUCLEOTIDE SEQUENCE [LARGE SCALE GENOMIC DNA]</scope>
    <source>
        <strain evidence="2 3">THG-MD12</strain>
    </source>
</reference>
<dbReference type="InterPro" id="IPR017517">
    <property type="entry name" value="Maleyloyr_isom"/>
</dbReference>
<proteinExistence type="predicted"/>
<protein>
    <submittedName>
        <fullName evidence="2">Maleylpyruvate isomerase family mycothiol-dependent enzyme</fullName>
    </submittedName>
</protein>
<sequence>MSCRSRGEFRFPQTPALTVYARRPAGFDSGTTCRCPAQTLHGCDNRQVPQRPFPDPDRPYFTPSKRVAGDWSAHIATTLDRTATLLAGLTPEQWESPSKCDGWSVRDVAGHLAWRLGSPTSSLMREASKGVLRKGLRVDAYLDDIAKREGAAPTEELVARIRSIAATKVVSQTRAGISELTEAVVHTYDMTEALGLRIRLSPRSTSAVALVRTRVPLSSAASLAKRNRLRATDARWQIGDKGPVVEGTAAQLVLKLFGRSVQLDD</sequence>
<comment type="caution">
    <text evidence="2">The sequence shown here is derived from an EMBL/GenBank/DDBJ whole genome shotgun (WGS) entry which is preliminary data.</text>
</comment>
<dbReference type="GO" id="GO:0046872">
    <property type="term" value="F:metal ion binding"/>
    <property type="evidence" value="ECO:0007669"/>
    <property type="project" value="InterPro"/>
</dbReference>
<feature type="domain" description="Mycothiol-dependent maleylpyruvate isomerase metal-binding" evidence="1">
    <location>
        <begin position="79"/>
        <end position="166"/>
    </location>
</feature>
<evidence type="ECO:0000313" key="3">
    <source>
        <dbReference type="Proteomes" id="UP000490386"/>
    </source>
</evidence>
<dbReference type="SUPFAM" id="SSF109854">
    <property type="entry name" value="DinB/YfiT-like putative metalloenzymes"/>
    <property type="match status" value="1"/>
</dbReference>
<evidence type="ECO:0000259" key="1">
    <source>
        <dbReference type="Pfam" id="PF11716"/>
    </source>
</evidence>
<keyword evidence="2" id="KW-0670">Pyruvate</keyword>
<dbReference type="Gene3D" id="1.20.120.450">
    <property type="entry name" value="dinb family like domain"/>
    <property type="match status" value="1"/>
</dbReference>